<evidence type="ECO:0000313" key="12">
    <source>
        <dbReference type="EMBL" id="GIU45025.1"/>
    </source>
</evidence>
<feature type="binding site" evidence="10">
    <location>
        <position position="80"/>
    </location>
    <ligand>
        <name>thiamine diphosphate</name>
        <dbReference type="ChEBI" id="CHEBI:58937"/>
    </ligand>
</feature>
<keyword evidence="8 10" id="KW-0786">Thiamine pyrophosphate</keyword>
<dbReference type="NCBIfam" id="TIGR00204">
    <property type="entry name" value="dxs"/>
    <property type="match status" value="1"/>
</dbReference>
<reference evidence="12" key="1">
    <citation type="submission" date="2021-05" db="EMBL/GenBank/DDBJ databases">
        <title>Molecular characterization for Shewanella algae harboring chromosomal blaOXA-55-like strains isolated from clinical and environment sample.</title>
        <authorList>
            <person name="Ohama Y."/>
            <person name="Aoki K."/>
            <person name="Harada S."/>
            <person name="Moriya K."/>
            <person name="Ishii Y."/>
            <person name="Tateda K."/>
        </authorList>
    </citation>
    <scope>NUCLEOTIDE SEQUENCE</scope>
    <source>
        <strain evidence="12">JCM 11563</strain>
    </source>
</reference>
<dbReference type="InterPro" id="IPR029061">
    <property type="entry name" value="THDP-binding"/>
</dbReference>
<evidence type="ECO:0000256" key="8">
    <source>
        <dbReference type="ARBA" id="ARBA00023052"/>
    </source>
</evidence>
<evidence type="ECO:0000256" key="7">
    <source>
        <dbReference type="ARBA" id="ARBA00022977"/>
    </source>
</evidence>
<comment type="cofactor">
    <cofactor evidence="10">
        <name>thiamine diphosphate</name>
        <dbReference type="ChEBI" id="CHEBI:58937"/>
    </cofactor>
    <text evidence="10">Binds 1 thiamine pyrophosphate per subunit.</text>
</comment>
<dbReference type="Gene3D" id="3.40.50.920">
    <property type="match status" value="1"/>
</dbReference>
<dbReference type="PROSITE" id="PS00802">
    <property type="entry name" value="TRANSKETOLASE_2"/>
    <property type="match status" value="1"/>
</dbReference>
<evidence type="ECO:0000313" key="13">
    <source>
        <dbReference type="Proteomes" id="UP000887104"/>
    </source>
</evidence>
<accession>A0ABQ4PBW3</accession>
<keyword evidence="7 10" id="KW-0784">Thiamine biosynthesis</keyword>
<comment type="function">
    <text evidence="10">Catalyzes the acyloin condensation reaction between C atoms 2 and 3 of pyruvate and glyceraldehyde 3-phosphate to yield 1-deoxy-D-xylulose-5-phosphate (DXP).</text>
</comment>
<feature type="domain" description="Transketolase-like pyrimidine-binding" evidence="11">
    <location>
        <begin position="319"/>
        <end position="484"/>
    </location>
</feature>
<dbReference type="Pfam" id="PF02780">
    <property type="entry name" value="Transketolase_C"/>
    <property type="match status" value="1"/>
</dbReference>
<dbReference type="InterPro" id="IPR005475">
    <property type="entry name" value="Transketolase-like_Pyr-bd"/>
</dbReference>
<evidence type="ECO:0000259" key="11">
    <source>
        <dbReference type="SMART" id="SM00861"/>
    </source>
</evidence>
<dbReference type="InterPro" id="IPR020826">
    <property type="entry name" value="Transketolase_BS"/>
</dbReference>
<keyword evidence="6 10" id="KW-0460">Magnesium</keyword>
<evidence type="ECO:0000256" key="3">
    <source>
        <dbReference type="ARBA" id="ARBA00011738"/>
    </source>
</evidence>
<evidence type="ECO:0000256" key="1">
    <source>
        <dbReference type="ARBA" id="ARBA00004980"/>
    </source>
</evidence>
<dbReference type="PANTHER" id="PTHR43322:SF5">
    <property type="entry name" value="1-DEOXY-D-XYLULOSE-5-PHOSPHATE SYNTHASE, CHLOROPLASTIC"/>
    <property type="match status" value="1"/>
</dbReference>
<sequence>MSFDISQFPVLAQANTPDELRQLPQAVLPQLADELRGFLLKSVGKSSGHFASGLGTVELTVALHYVYNTPFDRLVWDVGHQAYPHKILTGRREKMHTIRQKGGVHPFPWREESEYDTFSVGHSGTSISAALAMAVAAEKEQAGRKVVAVIGDGAMTGGMVFEAMNHAGDLHNDMLVVLNDNEMSISENVGALNNHLAQLMSGRFYTTIRESSKKVLKGMPVIKEMAKRTEEHLKGMVVPGTLFEELGFNYIGPIDGHDVDALVETMRNMRNLSGPQVLHIMTKKGRGYEPAEKDPIGWHAVPKFDPSTFEKPAAKASDPTFSEVFGKWLCDVAEKDEKVLGITPAMREGSGMVEFSQRFPKQYFDAAIAEQHAVTLGAGFACEGYKPVVAIYSTFLQRGYDQLIHDVALQRLPVLFAIDRGGIVGADGPTHQGAFDLSFMRTVPNMVIMAPSDENECRQMLYTGYCYNDGPTAVRYPRGSATGAEQIEAMTAMPIGKGVIKREGNKIAILNFGTLLASSLTAAEALDATVADMRFVKPLDVELVKELAASHDVLITVEENAVMGGAGSGVLELLQTLRMPKPVLLIGLPDEFIKHGAPDEIISELGLDAAGIQKQIEDFIA</sequence>
<feature type="binding site" evidence="10">
    <location>
        <position position="370"/>
    </location>
    <ligand>
        <name>thiamine diphosphate</name>
        <dbReference type="ChEBI" id="CHEBI:58937"/>
    </ligand>
</feature>
<keyword evidence="4 10" id="KW-0808">Transferase</keyword>
<evidence type="ECO:0000256" key="10">
    <source>
        <dbReference type="HAMAP-Rule" id="MF_00315"/>
    </source>
</evidence>
<dbReference type="PROSITE" id="PS00801">
    <property type="entry name" value="TRANSKETOLASE_1"/>
    <property type="match status" value="1"/>
</dbReference>
<protein>
    <recommendedName>
        <fullName evidence="10">1-deoxy-D-xylulose-5-phosphate synthase</fullName>
        <ecNumber evidence="10">2.2.1.7</ecNumber>
    </recommendedName>
    <alternativeName>
        <fullName evidence="10">1-deoxyxylulose-5-phosphate synthase</fullName>
        <shortName evidence="10">DXP synthase</shortName>
        <shortName evidence="10">DXPS</shortName>
    </alternativeName>
</protein>
<dbReference type="PANTHER" id="PTHR43322">
    <property type="entry name" value="1-D-DEOXYXYLULOSE 5-PHOSPHATE SYNTHASE-RELATED"/>
    <property type="match status" value="1"/>
</dbReference>
<comment type="subunit">
    <text evidence="3 10">Homodimer.</text>
</comment>
<evidence type="ECO:0000256" key="2">
    <source>
        <dbReference type="ARBA" id="ARBA00011081"/>
    </source>
</evidence>
<proteinExistence type="inferred from homology"/>
<feature type="binding site" evidence="10">
    <location>
        <begin position="121"/>
        <end position="123"/>
    </location>
    <ligand>
        <name>thiamine diphosphate</name>
        <dbReference type="ChEBI" id="CHEBI:58937"/>
    </ligand>
</feature>
<comment type="catalytic activity">
    <reaction evidence="10">
        <text>D-glyceraldehyde 3-phosphate + pyruvate + H(+) = 1-deoxy-D-xylulose 5-phosphate + CO2</text>
        <dbReference type="Rhea" id="RHEA:12605"/>
        <dbReference type="ChEBI" id="CHEBI:15361"/>
        <dbReference type="ChEBI" id="CHEBI:15378"/>
        <dbReference type="ChEBI" id="CHEBI:16526"/>
        <dbReference type="ChEBI" id="CHEBI:57792"/>
        <dbReference type="ChEBI" id="CHEBI:59776"/>
        <dbReference type="EC" id="2.2.1.7"/>
    </reaction>
</comment>
<evidence type="ECO:0000256" key="4">
    <source>
        <dbReference type="ARBA" id="ARBA00022679"/>
    </source>
</evidence>
<feature type="binding site" evidence="10">
    <location>
        <position position="152"/>
    </location>
    <ligand>
        <name>Mg(2+)</name>
        <dbReference type="ChEBI" id="CHEBI:18420"/>
    </ligand>
</feature>
<comment type="similarity">
    <text evidence="2 10">Belongs to the transketolase family. DXPS subfamily.</text>
</comment>
<dbReference type="SUPFAM" id="SSF52518">
    <property type="entry name" value="Thiamin diphosphate-binding fold (THDP-binding)"/>
    <property type="match status" value="2"/>
</dbReference>
<dbReference type="SMART" id="SM00861">
    <property type="entry name" value="Transket_pyr"/>
    <property type="match status" value="1"/>
</dbReference>
<dbReference type="SUPFAM" id="SSF52922">
    <property type="entry name" value="TK C-terminal domain-like"/>
    <property type="match status" value="1"/>
</dbReference>
<dbReference type="InterPro" id="IPR049557">
    <property type="entry name" value="Transketolase_CS"/>
</dbReference>
<keyword evidence="13" id="KW-1185">Reference proteome</keyword>
<dbReference type="HAMAP" id="MF_00315">
    <property type="entry name" value="DXP_synth"/>
    <property type="match status" value="1"/>
</dbReference>
<gene>
    <name evidence="10 12" type="primary">dxs</name>
    <name evidence="12" type="ORF">TUM4438_17580</name>
</gene>
<feature type="binding site" evidence="10">
    <location>
        <position position="181"/>
    </location>
    <ligand>
        <name>thiamine diphosphate</name>
        <dbReference type="ChEBI" id="CHEBI:58937"/>
    </ligand>
</feature>
<dbReference type="InterPro" id="IPR005477">
    <property type="entry name" value="Dxylulose-5-P_synthase"/>
</dbReference>
<comment type="caution">
    <text evidence="12">The sequence shown here is derived from an EMBL/GenBank/DDBJ whole genome shotgun (WGS) entry which is preliminary data.</text>
</comment>
<comment type="cofactor">
    <cofactor evidence="10">
        <name>Mg(2+)</name>
        <dbReference type="ChEBI" id="CHEBI:18420"/>
    </cofactor>
    <text evidence="10">Binds 1 Mg(2+) ion per subunit.</text>
</comment>
<organism evidence="12 13">
    <name type="scientific">Shewanella sairae</name>
    <dbReference type="NCBI Taxonomy" id="190310"/>
    <lineage>
        <taxon>Bacteria</taxon>
        <taxon>Pseudomonadati</taxon>
        <taxon>Pseudomonadota</taxon>
        <taxon>Gammaproteobacteria</taxon>
        <taxon>Alteromonadales</taxon>
        <taxon>Shewanellaceae</taxon>
        <taxon>Shewanella</taxon>
    </lineage>
</organism>
<dbReference type="NCBIfam" id="NF003933">
    <property type="entry name" value="PRK05444.2-2"/>
    <property type="match status" value="1"/>
</dbReference>
<dbReference type="EC" id="2.2.1.7" evidence="10"/>
<dbReference type="InterPro" id="IPR033248">
    <property type="entry name" value="Transketolase_C"/>
</dbReference>
<dbReference type="Gene3D" id="3.40.50.970">
    <property type="match status" value="2"/>
</dbReference>
<dbReference type="RefSeq" id="WP_220780812.1">
    <property type="nucleotide sequence ID" value="NZ_BPEY01000025.1"/>
</dbReference>
<keyword evidence="9 10" id="KW-0414">Isoprene biosynthesis</keyword>
<feature type="binding site" evidence="10">
    <location>
        <begin position="153"/>
        <end position="154"/>
    </location>
    <ligand>
        <name>thiamine diphosphate</name>
        <dbReference type="ChEBI" id="CHEBI:58937"/>
    </ligand>
</feature>
<name>A0ABQ4PBW3_9GAMM</name>
<evidence type="ECO:0000256" key="5">
    <source>
        <dbReference type="ARBA" id="ARBA00022723"/>
    </source>
</evidence>
<dbReference type="Pfam" id="PF02779">
    <property type="entry name" value="Transket_pyr"/>
    <property type="match status" value="1"/>
</dbReference>
<keyword evidence="5 10" id="KW-0479">Metal-binding</keyword>
<dbReference type="Proteomes" id="UP000887104">
    <property type="component" value="Unassembled WGS sequence"/>
</dbReference>
<dbReference type="InterPro" id="IPR009014">
    <property type="entry name" value="Transketo_C/PFOR_II"/>
</dbReference>
<dbReference type="CDD" id="cd07033">
    <property type="entry name" value="TPP_PYR_DXS_TK_like"/>
    <property type="match status" value="1"/>
</dbReference>
<feature type="binding site" evidence="10">
    <location>
        <position position="181"/>
    </location>
    <ligand>
        <name>Mg(2+)</name>
        <dbReference type="ChEBI" id="CHEBI:18420"/>
    </ligand>
</feature>
<evidence type="ECO:0000256" key="6">
    <source>
        <dbReference type="ARBA" id="ARBA00022842"/>
    </source>
</evidence>
<feature type="binding site" evidence="10">
    <location>
        <position position="288"/>
    </location>
    <ligand>
        <name>thiamine diphosphate</name>
        <dbReference type="ChEBI" id="CHEBI:58937"/>
    </ligand>
</feature>
<comment type="pathway">
    <text evidence="1 10">Metabolic intermediate biosynthesis; 1-deoxy-D-xylulose 5-phosphate biosynthesis; 1-deoxy-D-xylulose 5-phosphate from D-glyceraldehyde 3-phosphate and pyruvate: step 1/1.</text>
</comment>
<dbReference type="Pfam" id="PF13292">
    <property type="entry name" value="DXP_synthase_N"/>
    <property type="match status" value="1"/>
</dbReference>
<dbReference type="EMBL" id="BPEY01000025">
    <property type="protein sequence ID" value="GIU45025.1"/>
    <property type="molecule type" value="Genomic_DNA"/>
</dbReference>
<evidence type="ECO:0000256" key="9">
    <source>
        <dbReference type="ARBA" id="ARBA00023229"/>
    </source>
</evidence>
<dbReference type="CDD" id="cd02007">
    <property type="entry name" value="TPP_DXS"/>
    <property type="match status" value="1"/>
</dbReference>